<gene>
    <name evidence="4" type="ORF">F3S47_07260</name>
</gene>
<sequence length="204" mass="21742">MEKSYLDQVYALNDPEAKQRLYDEWGASYDTDLQGAGYATPARIAEALSEMLPDKSAPILDFGCGTGLSGEALAHRGFTVIDGVDPSEGMLAEARAKNVYRELMAVPAGEPIGVKPGHYAAIVACGVISEGAAPPETFDIVTPLLAPGQLLAVSYNDHTLESAEYTEKMAALIDGGFERLAALDGPHIPARGSTSRIYVLRRKD</sequence>
<organism evidence="4 5">
    <name type="scientific">Histidinibacterium aquaticum</name>
    <dbReference type="NCBI Taxonomy" id="2613962"/>
    <lineage>
        <taxon>Bacteria</taxon>
        <taxon>Pseudomonadati</taxon>
        <taxon>Pseudomonadota</taxon>
        <taxon>Alphaproteobacteria</taxon>
        <taxon>Rhodobacterales</taxon>
        <taxon>Paracoccaceae</taxon>
        <taxon>Histidinibacterium</taxon>
    </lineage>
</organism>
<name>A0A5J5GL68_9RHOB</name>
<evidence type="ECO:0000256" key="3">
    <source>
        <dbReference type="ARBA" id="ARBA00022691"/>
    </source>
</evidence>
<dbReference type="AlphaFoldDB" id="A0A5J5GL68"/>
<dbReference type="EMBL" id="VYQE01000002">
    <property type="protein sequence ID" value="KAA9009049.1"/>
    <property type="molecule type" value="Genomic_DNA"/>
</dbReference>
<dbReference type="PANTHER" id="PTHR43464">
    <property type="entry name" value="METHYLTRANSFERASE"/>
    <property type="match status" value="1"/>
</dbReference>
<dbReference type="Gene3D" id="3.40.50.150">
    <property type="entry name" value="Vaccinia Virus protein VP39"/>
    <property type="match status" value="1"/>
</dbReference>
<dbReference type="PANTHER" id="PTHR43464:SF19">
    <property type="entry name" value="UBIQUINONE BIOSYNTHESIS O-METHYLTRANSFERASE, MITOCHONDRIAL"/>
    <property type="match status" value="1"/>
</dbReference>
<evidence type="ECO:0000256" key="2">
    <source>
        <dbReference type="ARBA" id="ARBA00022679"/>
    </source>
</evidence>
<dbReference type="GO" id="GO:0032259">
    <property type="term" value="P:methylation"/>
    <property type="evidence" value="ECO:0007669"/>
    <property type="project" value="UniProtKB-KW"/>
</dbReference>
<proteinExistence type="predicted"/>
<keyword evidence="3" id="KW-0949">S-adenosyl-L-methionine</keyword>
<keyword evidence="2 4" id="KW-0808">Transferase</keyword>
<accession>A0A5J5GL68</accession>
<dbReference type="RefSeq" id="WP_150444582.1">
    <property type="nucleotide sequence ID" value="NZ_VYQE01000002.1"/>
</dbReference>
<comment type="caution">
    <text evidence="4">The sequence shown here is derived from an EMBL/GenBank/DDBJ whole genome shotgun (WGS) entry which is preliminary data.</text>
</comment>
<keyword evidence="1 4" id="KW-0489">Methyltransferase</keyword>
<evidence type="ECO:0000313" key="5">
    <source>
        <dbReference type="Proteomes" id="UP000326554"/>
    </source>
</evidence>
<reference evidence="4 5" key="1">
    <citation type="submission" date="2019-09" db="EMBL/GenBank/DDBJ databases">
        <authorList>
            <person name="Park J.-S."/>
            <person name="Choi H.-J."/>
        </authorList>
    </citation>
    <scope>NUCLEOTIDE SEQUENCE [LARGE SCALE GENOMIC DNA]</scope>
    <source>
        <strain evidence="4 5">176SS1-4</strain>
    </source>
</reference>
<dbReference type="SUPFAM" id="SSF53335">
    <property type="entry name" value="S-adenosyl-L-methionine-dependent methyltransferases"/>
    <property type="match status" value="1"/>
</dbReference>
<protein>
    <submittedName>
        <fullName evidence="4">Methyltransferase domain-containing protein</fullName>
    </submittedName>
</protein>
<dbReference type="CDD" id="cd02440">
    <property type="entry name" value="AdoMet_MTases"/>
    <property type="match status" value="1"/>
</dbReference>
<evidence type="ECO:0000313" key="4">
    <source>
        <dbReference type="EMBL" id="KAA9009049.1"/>
    </source>
</evidence>
<keyword evidence="5" id="KW-1185">Reference proteome</keyword>
<dbReference type="Pfam" id="PF13489">
    <property type="entry name" value="Methyltransf_23"/>
    <property type="match status" value="1"/>
</dbReference>
<dbReference type="GO" id="GO:0010420">
    <property type="term" value="F:polyprenyldihydroxybenzoate methyltransferase activity"/>
    <property type="evidence" value="ECO:0007669"/>
    <property type="project" value="TreeGrafter"/>
</dbReference>
<evidence type="ECO:0000256" key="1">
    <source>
        <dbReference type="ARBA" id="ARBA00022603"/>
    </source>
</evidence>
<dbReference type="InterPro" id="IPR029063">
    <property type="entry name" value="SAM-dependent_MTases_sf"/>
</dbReference>
<dbReference type="Proteomes" id="UP000326554">
    <property type="component" value="Unassembled WGS sequence"/>
</dbReference>